<evidence type="ECO:0000259" key="1">
    <source>
        <dbReference type="Pfam" id="PF13472"/>
    </source>
</evidence>
<protein>
    <recommendedName>
        <fullName evidence="1">SGNH hydrolase-type esterase domain-containing protein</fullName>
    </recommendedName>
</protein>
<accession>A0A2I1R920</accession>
<dbReference type="PANTHER" id="PTHR30383">
    <property type="entry name" value="THIOESTERASE 1/PROTEASE 1/LYSOPHOSPHOLIPASE L1"/>
    <property type="match status" value="1"/>
</dbReference>
<dbReference type="SUPFAM" id="SSF52266">
    <property type="entry name" value="SGNH hydrolase"/>
    <property type="match status" value="1"/>
</dbReference>
<evidence type="ECO:0000313" key="3">
    <source>
        <dbReference type="Proteomes" id="UP000234662"/>
    </source>
</evidence>
<dbReference type="CDD" id="cd00229">
    <property type="entry name" value="SGNH_hydrolase"/>
    <property type="match status" value="1"/>
</dbReference>
<name>A0A2I1R920_9ACTN</name>
<sequence>MTMRPREGLRSGARGRSARWCVVVLVIALTGLAGCGGTDDQAVPLTSVPQLPDPIRVSPADGELRLLYLGDSITRGSGASSYAESFREVTTATLRASTDVDEQEVAKGGARLSEIARIATPIAIADIVVVQLGTNDLLSPPTPAEVFANQYRTLLMAVRAANPGSAVLCLGVWRPPASAEPFDSAIRDECVSERSRFLPMSDLFAEEEFRGPDGRVALGEGGRSDNFHPNDLGHRAIANRIVGVLRLERPAGT</sequence>
<dbReference type="Gene3D" id="3.40.50.1110">
    <property type="entry name" value="SGNH hydrolase"/>
    <property type="match status" value="1"/>
</dbReference>
<dbReference type="EMBL" id="PKJC01000006">
    <property type="protein sequence ID" value="PKZ65618.1"/>
    <property type="molecule type" value="Genomic_DNA"/>
</dbReference>
<feature type="domain" description="SGNH hydrolase-type esterase" evidence="1">
    <location>
        <begin position="69"/>
        <end position="236"/>
    </location>
</feature>
<dbReference type="AlphaFoldDB" id="A0A2I1R920"/>
<gene>
    <name evidence="2" type="ORF">CYJ73_11125</name>
</gene>
<reference evidence="2 3" key="1">
    <citation type="submission" date="2017-12" db="EMBL/GenBank/DDBJ databases">
        <title>Phylogenetic diversity of female urinary microbiome.</title>
        <authorList>
            <person name="Thomas-White K."/>
            <person name="Wolfe A.J."/>
        </authorList>
    </citation>
    <scope>NUCLEOTIDE SEQUENCE [LARGE SCALE GENOMIC DNA]</scope>
    <source>
        <strain evidence="2 3">UMB0777</strain>
    </source>
</reference>
<proteinExistence type="predicted"/>
<dbReference type="InterPro" id="IPR051532">
    <property type="entry name" value="Ester_Hydrolysis_Enzymes"/>
</dbReference>
<dbReference type="InterPro" id="IPR036514">
    <property type="entry name" value="SGNH_hydro_sf"/>
</dbReference>
<dbReference type="Proteomes" id="UP000234662">
    <property type="component" value="Unassembled WGS sequence"/>
</dbReference>
<dbReference type="InterPro" id="IPR013830">
    <property type="entry name" value="SGNH_hydro"/>
</dbReference>
<evidence type="ECO:0000313" key="2">
    <source>
        <dbReference type="EMBL" id="PKZ65618.1"/>
    </source>
</evidence>
<organism evidence="2 3">
    <name type="scientific">Gordonia terrae</name>
    <dbReference type="NCBI Taxonomy" id="2055"/>
    <lineage>
        <taxon>Bacteria</taxon>
        <taxon>Bacillati</taxon>
        <taxon>Actinomycetota</taxon>
        <taxon>Actinomycetes</taxon>
        <taxon>Mycobacteriales</taxon>
        <taxon>Gordoniaceae</taxon>
        <taxon>Gordonia</taxon>
    </lineage>
</organism>
<dbReference type="Pfam" id="PF13472">
    <property type="entry name" value="Lipase_GDSL_2"/>
    <property type="match status" value="1"/>
</dbReference>
<dbReference type="PROSITE" id="PS51257">
    <property type="entry name" value="PROKAR_LIPOPROTEIN"/>
    <property type="match status" value="1"/>
</dbReference>
<comment type="caution">
    <text evidence="2">The sequence shown here is derived from an EMBL/GenBank/DDBJ whole genome shotgun (WGS) entry which is preliminary data.</text>
</comment>